<evidence type="ECO:0000313" key="2">
    <source>
        <dbReference type="EMBL" id="ELZ40074.1"/>
    </source>
</evidence>
<feature type="compositionally biased region" description="Low complexity" evidence="1">
    <location>
        <begin position="199"/>
        <end position="230"/>
    </location>
</feature>
<name>M0E159_9EURY</name>
<evidence type="ECO:0000256" key="1">
    <source>
        <dbReference type="SAM" id="MobiDB-lite"/>
    </source>
</evidence>
<keyword evidence="3" id="KW-1185">Reference proteome</keyword>
<dbReference type="PANTHER" id="PTHR17985">
    <property type="entry name" value="SER/THR-RICH PROTEIN T10 IN DGCR REGION"/>
    <property type="match status" value="1"/>
</dbReference>
<sequence>MCTLTLAWRAFGDAPVALAATRDEALDRPSEPPAVRGGTDDDGGVRYVAPRDAEAGGTWIGVSEGGLVVAVTNRWLDADRDGDRSRGLLVRDCLTAASAEAAVKSVERELDERAYAGFNLVLADDRAAFLLMYDGGLVVTRLDPGVHVVGNVGGVVNGAERFAVPERRREFGEGAPTAPGGSRPRSSRSRASRARRGSTARAASSRTTSTAPASTARGSGRARSPGSGPATTPPSRTPTDRPARRPRIRSRSPRSSRSATPERNPPTCDATPSGTGASRDRTSMRLNTIPCGTFSPRT</sequence>
<dbReference type="AlphaFoldDB" id="M0E159"/>
<dbReference type="Gene3D" id="3.60.60.10">
    <property type="entry name" value="Penicillin V Acylase, Chain A"/>
    <property type="match status" value="1"/>
</dbReference>
<accession>M0E159</accession>
<feature type="region of interest" description="Disordered" evidence="1">
    <location>
        <begin position="22"/>
        <end position="45"/>
    </location>
</feature>
<comment type="caution">
    <text evidence="2">The sequence shown here is derived from an EMBL/GenBank/DDBJ whole genome shotgun (WGS) entry which is preliminary data.</text>
</comment>
<protein>
    <recommendedName>
        <fullName evidence="4">NRDE family protein</fullName>
    </recommendedName>
</protein>
<feature type="compositionally biased region" description="Basic residues" evidence="1">
    <location>
        <begin position="185"/>
        <end position="198"/>
    </location>
</feature>
<feature type="region of interest" description="Disordered" evidence="1">
    <location>
        <begin position="167"/>
        <end position="298"/>
    </location>
</feature>
<gene>
    <name evidence="2" type="ORF">C463_16267</name>
</gene>
<dbReference type="Proteomes" id="UP000011586">
    <property type="component" value="Unassembled WGS sequence"/>
</dbReference>
<organism evidence="2 3">
    <name type="scientific">Halorubrum californiense DSM 19288</name>
    <dbReference type="NCBI Taxonomy" id="1227465"/>
    <lineage>
        <taxon>Archaea</taxon>
        <taxon>Methanobacteriati</taxon>
        <taxon>Methanobacteriota</taxon>
        <taxon>Stenosarchaea group</taxon>
        <taxon>Halobacteria</taxon>
        <taxon>Halobacteriales</taxon>
        <taxon>Haloferacaceae</taxon>
        <taxon>Halorubrum</taxon>
    </lineage>
</organism>
<feature type="compositionally biased region" description="Basic residues" evidence="1">
    <location>
        <begin position="244"/>
        <end position="254"/>
    </location>
</feature>
<dbReference type="PATRIC" id="fig|1227465.4.peg.3152"/>
<evidence type="ECO:0008006" key="4">
    <source>
        <dbReference type="Google" id="ProtNLM"/>
    </source>
</evidence>
<dbReference type="Pfam" id="PF05742">
    <property type="entry name" value="TANGO2"/>
    <property type="match status" value="1"/>
</dbReference>
<dbReference type="EMBL" id="AOJK01000073">
    <property type="protein sequence ID" value="ELZ40074.1"/>
    <property type="molecule type" value="Genomic_DNA"/>
</dbReference>
<dbReference type="PANTHER" id="PTHR17985:SF8">
    <property type="entry name" value="TRANSPORT AND GOLGI ORGANIZATION PROTEIN 2 HOMOLOG"/>
    <property type="match status" value="1"/>
</dbReference>
<proteinExistence type="predicted"/>
<dbReference type="InterPro" id="IPR008551">
    <property type="entry name" value="TANGO2"/>
</dbReference>
<reference evidence="2 3" key="1">
    <citation type="journal article" date="2014" name="PLoS Genet.">
        <title>Phylogenetically driven sequencing of extremely halophilic archaea reveals strategies for static and dynamic osmo-response.</title>
        <authorList>
            <person name="Becker E.A."/>
            <person name="Seitzer P.M."/>
            <person name="Tritt A."/>
            <person name="Larsen D."/>
            <person name="Krusor M."/>
            <person name="Yao A.I."/>
            <person name="Wu D."/>
            <person name="Madern D."/>
            <person name="Eisen J.A."/>
            <person name="Darling A.E."/>
            <person name="Facciotti M.T."/>
        </authorList>
    </citation>
    <scope>NUCLEOTIDE SEQUENCE [LARGE SCALE GENOMIC DNA]</scope>
    <source>
        <strain evidence="2 3">DSM 19288</strain>
    </source>
</reference>
<evidence type="ECO:0000313" key="3">
    <source>
        <dbReference type="Proteomes" id="UP000011586"/>
    </source>
</evidence>
<dbReference type="STRING" id="1227465.C463_16267"/>